<reference evidence="2" key="1">
    <citation type="submission" date="2015-11" db="EMBL/GenBank/DDBJ databases">
        <title>De novo transcriptome assembly of four potential Pierce s Disease insect vectors from Arizona vineyards.</title>
        <authorList>
            <person name="Tassone E.E."/>
        </authorList>
    </citation>
    <scope>NUCLEOTIDE SEQUENCE</scope>
</reference>
<proteinExistence type="predicted"/>
<evidence type="ECO:0000256" key="1">
    <source>
        <dbReference type="SAM" id="SignalP"/>
    </source>
</evidence>
<feature type="chain" id="PRO_5008583676" description="ZP domain-containing protein" evidence="1">
    <location>
        <begin position="22"/>
        <end position="191"/>
    </location>
</feature>
<dbReference type="EMBL" id="GECZ01005890">
    <property type="protein sequence ID" value="JAS63879.1"/>
    <property type="molecule type" value="Transcribed_RNA"/>
</dbReference>
<organism evidence="2">
    <name type="scientific">Cuerna arida</name>
    <dbReference type="NCBI Taxonomy" id="1464854"/>
    <lineage>
        <taxon>Eukaryota</taxon>
        <taxon>Metazoa</taxon>
        <taxon>Ecdysozoa</taxon>
        <taxon>Arthropoda</taxon>
        <taxon>Hexapoda</taxon>
        <taxon>Insecta</taxon>
        <taxon>Pterygota</taxon>
        <taxon>Neoptera</taxon>
        <taxon>Paraneoptera</taxon>
        <taxon>Hemiptera</taxon>
        <taxon>Auchenorrhyncha</taxon>
        <taxon>Membracoidea</taxon>
        <taxon>Cicadellidae</taxon>
        <taxon>Cicadellinae</taxon>
        <taxon>Proconiini</taxon>
        <taxon>Cuerna</taxon>
    </lineage>
</organism>
<gene>
    <name evidence="2" type="ORF">g.44494</name>
</gene>
<accession>A0A1B6GN68</accession>
<keyword evidence="1" id="KW-0732">Signal</keyword>
<dbReference type="AlphaFoldDB" id="A0A1B6GN68"/>
<protein>
    <recommendedName>
        <fullName evidence="3">ZP domain-containing protein</fullName>
    </recommendedName>
</protein>
<feature type="non-terminal residue" evidence="2">
    <location>
        <position position="191"/>
    </location>
</feature>
<feature type="signal peptide" evidence="1">
    <location>
        <begin position="1"/>
        <end position="21"/>
    </location>
</feature>
<evidence type="ECO:0000313" key="2">
    <source>
        <dbReference type="EMBL" id="JAS63879.1"/>
    </source>
</evidence>
<sequence>MVSRLSLLILLNALFFKFCSGYLLVLNAKDSPGLVIFDAGIITKPGQPPRKYVMNFHRTSSFVKHLLHVDHYTGSVVLKRWLDCDGVRYPHIFTVYIDSLSNSTLNYISFPLRVLVQSCGDNDFEDVGDSTTQVRVAEAKKWPSETVASFAVHGEREDIDLFPRQVREICVRKSQLITNVAELLLPLTISR</sequence>
<evidence type="ECO:0008006" key="3">
    <source>
        <dbReference type="Google" id="ProtNLM"/>
    </source>
</evidence>
<name>A0A1B6GN68_9HEMI</name>